<name>B4M3G0_DROVI</name>
<accession>B4M3G0</accession>
<dbReference type="EMBL" id="CH940651">
    <property type="protein sequence ID" value="EDW65335.2"/>
    <property type="molecule type" value="Genomic_DNA"/>
</dbReference>
<protein>
    <submittedName>
        <fullName evidence="2">Uncharacterized protein</fullName>
    </submittedName>
</protein>
<keyword evidence="3" id="KW-1185">Reference proteome</keyword>
<evidence type="ECO:0000313" key="3">
    <source>
        <dbReference type="Proteomes" id="UP000008792"/>
    </source>
</evidence>
<reference evidence="2 3" key="1">
    <citation type="journal article" date="2007" name="Nature">
        <title>Evolution of genes and genomes on the Drosophila phylogeny.</title>
        <authorList>
            <consortium name="Drosophila 12 Genomes Consortium"/>
            <person name="Clark A.G."/>
            <person name="Eisen M.B."/>
            <person name="Smith D.R."/>
            <person name="Bergman C.M."/>
            <person name="Oliver B."/>
            <person name="Markow T.A."/>
            <person name="Kaufman T.C."/>
            <person name="Kellis M."/>
            <person name="Gelbart W."/>
            <person name="Iyer V.N."/>
            <person name="Pollard D.A."/>
            <person name="Sackton T.B."/>
            <person name="Larracuente A.M."/>
            <person name="Singh N.D."/>
            <person name="Abad J.P."/>
            <person name="Abt D.N."/>
            <person name="Adryan B."/>
            <person name="Aguade M."/>
            <person name="Akashi H."/>
            <person name="Anderson W.W."/>
            <person name="Aquadro C.F."/>
            <person name="Ardell D.H."/>
            <person name="Arguello R."/>
            <person name="Artieri C.G."/>
            <person name="Barbash D.A."/>
            <person name="Barker D."/>
            <person name="Barsanti P."/>
            <person name="Batterham P."/>
            <person name="Batzoglou S."/>
            <person name="Begun D."/>
            <person name="Bhutkar A."/>
            <person name="Blanco E."/>
            <person name="Bosak S.A."/>
            <person name="Bradley R.K."/>
            <person name="Brand A.D."/>
            <person name="Brent M.R."/>
            <person name="Brooks A.N."/>
            <person name="Brown R.H."/>
            <person name="Butlin R.K."/>
            <person name="Caggese C."/>
            <person name="Calvi B.R."/>
            <person name="Bernardo de Carvalho A."/>
            <person name="Caspi A."/>
            <person name="Castrezana S."/>
            <person name="Celniker S.E."/>
            <person name="Chang J.L."/>
            <person name="Chapple C."/>
            <person name="Chatterji S."/>
            <person name="Chinwalla A."/>
            <person name="Civetta A."/>
            <person name="Clifton S.W."/>
            <person name="Comeron J.M."/>
            <person name="Costello J.C."/>
            <person name="Coyne J.A."/>
            <person name="Daub J."/>
            <person name="David R.G."/>
            <person name="Delcher A.L."/>
            <person name="Delehaunty K."/>
            <person name="Do C.B."/>
            <person name="Ebling H."/>
            <person name="Edwards K."/>
            <person name="Eickbush T."/>
            <person name="Evans J.D."/>
            <person name="Filipski A."/>
            <person name="Findeiss S."/>
            <person name="Freyhult E."/>
            <person name="Fulton L."/>
            <person name="Fulton R."/>
            <person name="Garcia A.C."/>
            <person name="Gardiner A."/>
            <person name="Garfield D.A."/>
            <person name="Garvin B.E."/>
            <person name="Gibson G."/>
            <person name="Gilbert D."/>
            <person name="Gnerre S."/>
            <person name="Godfrey J."/>
            <person name="Good R."/>
            <person name="Gotea V."/>
            <person name="Gravely B."/>
            <person name="Greenberg A.J."/>
            <person name="Griffiths-Jones S."/>
            <person name="Gross S."/>
            <person name="Guigo R."/>
            <person name="Gustafson E.A."/>
            <person name="Haerty W."/>
            <person name="Hahn M.W."/>
            <person name="Halligan D.L."/>
            <person name="Halpern A.L."/>
            <person name="Halter G.M."/>
            <person name="Han M.V."/>
            <person name="Heger A."/>
            <person name="Hillier L."/>
            <person name="Hinrichs A.S."/>
            <person name="Holmes I."/>
            <person name="Hoskins R.A."/>
            <person name="Hubisz M.J."/>
            <person name="Hultmark D."/>
            <person name="Huntley M.A."/>
            <person name="Jaffe D.B."/>
            <person name="Jagadeeshan S."/>
            <person name="Jeck W.R."/>
            <person name="Johnson J."/>
            <person name="Jones C.D."/>
            <person name="Jordan W.C."/>
            <person name="Karpen G.H."/>
            <person name="Kataoka E."/>
            <person name="Keightley P.D."/>
            <person name="Kheradpour P."/>
            <person name="Kirkness E.F."/>
            <person name="Koerich L.B."/>
            <person name="Kristiansen K."/>
            <person name="Kudrna D."/>
            <person name="Kulathinal R.J."/>
            <person name="Kumar S."/>
            <person name="Kwok R."/>
            <person name="Lander E."/>
            <person name="Langley C.H."/>
            <person name="Lapoint R."/>
            <person name="Lazzaro B.P."/>
            <person name="Lee S.J."/>
            <person name="Levesque L."/>
            <person name="Li R."/>
            <person name="Lin C.F."/>
            <person name="Lin M.F."/>
            <person name="Lindblad-Toh K."/>
            <person name="Llopart A."/>
            <person name="Long M."/>
            <person name="Low L."/>
            <person name="Lozovsky E."/>
            <person name="Lu J."/>
            <person name="Luo M."/>
            <person name="Machado C.A."/>
            <person name="Makalowski W."/>
            <person name="Marzo M."/>
            <person name="Matsuda M."/>
            <person name="Matzkin L."/>
            <person name="McAllister B."/>
            <person name="McBride C.S."/>
            <person name="McKernan B."/>
            <person name="McKernan K."/>
            <person name="Mendez-Lago M."/>
            <person name="Minx P."/>
            <person name="Mollenhauer M.U."/>
            <person name="Montooth K."/>
            <person name="Mount S.M."/>
            <person name="Mu X."/>
            <person name="Myers E."/>
            <person name="Negre B."/>
            <person name="Newfeld S."/>
            <person name="Nielsen R."/>
            <person name="Noor M.A."/>
            <person name="O'Grady P."/>
            <person name="Pachter L."/>
            <person name="Papaceit M."/>
            <person name="Parisi M.J."/>
            <person name="Parisi M."/>
            <person name="Parts L."/>
            <person name="Pedersen J.S."/>
            <person name="Pesole G."/>
            <person name="Phillippy A.M."/>
            <person name="Ponting C.P."/>
            <person name="Pop M."/>
            <person name="Porcelli D."/>
            <person name="Powell J.R."/>
            <person name="Prohaska S."/>
            <person name="Pruitt K."/>
            <person name="Puig M."/>
            <person name="Quesneville H."/>
            <person name="Ram K.R."/>
            <person name="Rand D."/>
            <person name="Rasmussen M.D."/>
            <person name="Reed L.K."/>
            <person name="Reenan R."/>
            <person name="Reily A."/>
            <person name="Remington K.A."/>
            <person name="Rieger T.T."/>
            <person name="Ritchie M.G."/>
            <person name="Robin C."/>
            <person name="Rogers Y.H."/>
            <person name="Rohde C."/>
            <person name="Rozas J."/>
            <person name="Rubenfield M.J."/>
            <person name="Ruiz A."/>
            <person name="Russo S."/>
            <person name="Salzberg S.L."/>
            <person name="Sanchez-Gracia A."/>
            <person name="Saranga D.J."/>
            <person name="Sato H."/>
            <person name="Schaeffer S.W."/>
            <person name="Schatz M.C."/>
            <person name="Schlenke T."/>
            <person name="Schwartz R."/>
            <person name="Segarra C."/>
            <person name="Singh R.S."/>
            <person name="Sirot L."/>
            <person name="Sirota M."/>
            <person name="Sisneros N.B."/>
            <person name="Smith C.D."/>
            <person name="Smith T.F."/>
            <person name="Spieth J."/>
            <person name="Stage D.E."/>
            <person name="Stark A."/>
            <person name="Stephan W."/>
            <person name="Strausberg R.L."/>
            <person name="Strempel S."/>
            <person name="Sturgill D."/>
            <person name="Sutton G."/>
            <person name="Sutton G.G."/>
            <person name="Tao W."/>
            <person name="Teichmann S."/>
            <person name="Tobari Y.N."/>
            <person name="Tomimura Y."/>
            <person name="Tsolas J.M."/>
            <person name="Valente V.L."/>
            <person name="Venter E."/>
            <person name="Venter J.C."/>
            <person name="Vicario S."/>
            <person name="Vieira F.G."/>
            <person name="Vilella A.J."/>
            <person name="Villasante A."/>
            <person name="Walenz B."/>
            <person name="Wang J."/>
            <person name="Wasserman M."/>
            <person name="Watts T."/>
            <person name="Wilson D."/>
            <person name="Wilson R.K."/>
            <person name="Wing R.A."/>
            <person name="Wolfner M.F."/>
            <person name="Wong A."/>
            <person name="Wong G.K."/>
            <person name="Wu C.I."/>
            <person name="Wu G."/>
            <person name="Yamamoto D."/>
            <person name="Yang H.P."/>
            <person name="Yang S.P."/>
            <person name="Yorke J.A."/>
            <person name="Yoshida K."/>
            <person name="Zdobnov E."/>
            <person name="Zhang P."/>
            <person name="Zhang Y."/>
            <person name="Zimin A.V."/>
            <person name="Baldwin J."/>
            <person name="Abdouelleil A."/>
            <person name="Abdulkadir J."/>
            <person name="Abebe A."/>
            <person name="Abera B."/>
            <person name="Abreu J."/>
            <person name="Acer S.C."/>
            <person name="Aftuck L."/>
            <person name="Alexander A."/>
            <person name="An P."/>
            <person name="Anderson E."/>
            <person name="Anderson S."/>
            <person name="Arachi H."/>
            <person name="Azer M."/>
            <person name="Bachantsang P."/>
            <person name="Barry A."/>
            <person name="Bayul T."/>
            <person name="Berlin A."/>
            <person name="Bessette D."/>
            <person name="Bloom T."/>
            <person name="Blye J."/>
            <person name="Boguslavskiy L."/>
            <person name="Bonnet C."/>
            <person name="Boukhgalter B."/>
            <person name="Bourzgui I."/>
            <person name="Brown A."/>
            <person name="Cahill P."/>
            <person name="Channer S."/>
            <person name="Cheshatsang Y."/>
            <person name="Chuda L."/>
            <person name="Citroen M."/>
            <person name="Collymore A."/>
            <person name="Cooke P."/>
            <person name="Costello M."/>
            <person name="D'Aco K."/>
            <person name="Daza R."/>
            <person name="De Haan G."/>
            <person name="DeGray S."/>
            <person name="DeMaso C."/>
            <person name="Dhargay N."/>
            <person name="Dooley K."/>
            <person name="Dooley E."/>
            <person name="Doricent M."/>
            <person name="Dorje P."/>
            <person name="Dorjee K."/>
            <person name="Dupes A."/>
            <person name="Elong R."/>
            <person name="Falk J."/>
            <person name="Farina A."/>
            <person name="Faro S."/>
            <person name="Ferguson D."/>
            <person name="Fisher S."/>
            <person name="Foley C.D."/>
            <person name="Franke A."/>
            <person name="Friedrich D."/>
            <person name="Gadbois L."/>
            <person name="Gearin G."/>
            <person name="Gearin C.R."/>
            <person name="Giannoukos G."/>
            <person name="Goode T."/>
            <person name="Graham J."/>
            <person name="Grandbois E."/>
            <person name="Grewal S."/>
            <person name="Gyaltsen K."/>
            <person name="Hafez N."/>
            <person name="Hagos B."/>
            <person name="Hall J."/>
            <person name="Henson C."/>
            <person name="Hollinger A."/>
            <person name="Honan T."/>
            <person name="Huard M.D."/>
            <person name="Hughes L."/>
            <person name="Hurhula B."/>
            <person name="Husby M.E."/>
            <person name="Kamat A."/>
            <person name="Kanga B."/>
            <person name="Kashin S."/>
            <person name="Khazanovich D."/>
            <person name="Kisner P."/>
            <person name="Lance K."/>
            <person name="Lara M."/>
            <person name="Lee W."/>
            <person name="Lennon N."/>
            <person name="Letendre F."/>
            <person name="LeVine R."/>
            <person name="Lipovsky A."/>
            <person name="Liu X."/>
            <person name="Liu J."/>
            <person name="Liu S."/>
            <person name="Lokyitsang T."/>
            <person name="Lokyitsang Y."/>
            <person name="Lubonja R."/>
            <person name="Lui A."/>
            <person name="MacDonald P."/>
            <person name="Magnisalis V."/>
            <person name="Maru K."/>
            <person name="Matthews C."/>
            <person name="McCusker W."/>
            <person name="McDonough S."/>
            <person name="Mehta T."/>
            <person name="Meldrim J."/>
            <person name="Meneus L."/>
            <person name="Mihai O."/>
            <person name="Mihalev A."/>
            <person name="Mihova T."/>
            <person name="Mittelman R."/>
            <person name="Mlenga V."/>
            <person name="Montmayeur A."/>
            <person name="Mulrain L."/>
            <person name="Navidi A."/>
            <person name="Naylor J."/>
            <person name="Negash T."/>
            <person name="Nguyen T."/>
            <person name="Nguyen N."/>
            <person name="Nicol R."/>
            <person name="Norbu C."/>
            <person name="Norbu N."/>
            <person name="Novod N."/>
            <person name="O'Neill B."/>
            <person name="Osman S."/>
            <person name="Markiewicz E."/>
            <person name="Oyono O.L."/>
            <person name="Patti C."/>
            <person name="Phunkhang P."/>
            <person name="Pierre F."/>
            <person name="Priest M."/>
            <person name="Raghuraman S."/>
            <person name="Rege F."/>
            <person name="Reyes R."/>
            <person name="Rise C."/>
            <person name="Rogov P."/>
            <person name="Ross K."/>
            <person name="Ryan E."/>
            <person name="Settipalli S."/>
            <person name="Shea T."/>
            <person name="Sherpa N."/>
            <person name="Shi L."/>
            <person name="Shih D."/>
            <person name="Sparrow T."/>
            <person name="Spaulding J."/>
            <person name="Stalker J."/>
            <person name="Stange-Thomann N."/>
            <person name="Stavropoulos S."/>
            <person name="Stone C."/>
            <person name="Strader C."/>
            <person name="Tesfaye S."/>
            <person name="Thomson T."/>
            <person name="Thoulutsang Y."/>
            <person name="Thoulutsang D."/>
            <person name="Topham K."/>
            <person name="Topping I."/>
            <person name="Tsamla T."/>
            <person name="Vassiliev H."/>
            <person name="Vo A."/>
            <person name="Wangchuk T."/>
            <person name="Wangdi T."/>
            <person name="Weiand M."/>
            <person name="Wilkinson J."/>
            <person name="Wilson A."/>
            <person name="Yadav S."/>
            <person name="Young G."/>
            <person name="Yu Q."/>
            <person name="Zembek L."/>
            <person name="Zhong D."/>
            <person name="Zimmer A."/>
            <person name="Zwirko Z."/>
            <person name="Jaffe D.B."/>
            <person name="Alvarez P."/>
            <person name="Brockman W."/>
            <person name="Butler J."/>
            <person name="Chin C."/>
            <person name="Gnerre S."/>
            <person name="Grabherr M."/>
            <person name="Kleber M."/>
            <person name="Mauceli E."/>
            <person name="MacCallum I."/>
        </authorList>
    </citation>
    <scope>NUCLEOTIDE SEQUENCE [LARGE SCALE GENOMIC DNA]</scope>
    <source>
        <strain evidence="3">Tucson 15010-1051.87</strain>
    </source>
</reference>
<dbReference type="OrthoDB" id="7854711at2759"/>
<dbReference type="HOGENOM" id="CLU_174265_0_0_1"/>
<feature type="region of interest" description="Disordered" evidence="1">
    <location>
        <begin position="1"/>
        <end position="26"/>
    </location>
</feature>
<sequence length="83" mass="9659">MNKAKDGIQQRMSPIPSCSVRSPANRERRAVVELYEGPQMMPDEAMLPMPPHNMARSPGHLLQDTQQWLGRWQILLRLLKRRI</sequence>
<gene>
    <name evidence="2" type="primary">Dvir\GJ18964</name>
    <name evidence="2" type="ORF">Dvir_GJ18964</name>
</gene>
<evidence type="ECO:0000256" key="1">
    <source>
        <dbReference type="SAM" id="MobiDB-lite"/>
    </source>
</evidence>
<organism evidence="2 3">
    <name type="scientific">Drosophila virilis</name>
    <name type="common">Fruit fly</name>
    <dbReference type="NCBI Taxonomy" id="7244"/>
    <lineage>
        <taxon>Eukaryota</taxon>
        <taxon>Metazoa</taxon>
        <taxon>Ecdysozoa</taxon>
        <taxon>Arthropoda</taxon>
        <taxon>Hexapoda</taxon>
        <taxon>Insecta</taxon>
        <taxon>Pterygota</taxon>
        <taxon>Neoptera</taxon>
        <taxon>Endopterygota</taxon>
        <taxon>Diptera</taxon>
        <taxon>Brachycera</taxon>
        <taxon>Muscomorpha</taxon>
        <taxon>Ephydroidea</taxon>
        <taxon>Drosophilidae</taxon>
        <taxon>Drosophila</taxon>
    </lineage>
</organism>
<dbReference type="Proteomes" id="UP000008792">
    <property type="component" value="Unassembled WGS sequence"/>
</dbReference>
<proteinExistence type="predicted"/>
<dbReference type="AlphaFoldDB" id="B4M3G0"/>
<dbReference type="InParanoid" id="B4M3G0"/>
<evidence type="ECO:0000313" key="2">
    <source>
        <dbReference type="EMBL" id="EDW65335.2"/>
    </source>
</evidence>
<dbReference type="eggNOG" id="ENOG502T9AG">
    <property type="taxonomic scope" value="Eukaryota"/>
</dbReference>